<accession>A0A448X863</accession>
<dbReference type="Proteomes" id="UP000784294">
    <property type="component" value="Unassembled WGS sequence"/>
</dbReference>
<evidence type="ECO:0000313" key="2">
    <source>
        <dbReference type="EMBL" id="VEL30591.1"/>
    </source>
</evidence>
<feature type="compositionally biased region" description="Acidic residues" evidence="1">
    <location>
        <begin position="39"/>
        <end position="50"/>
    </location>
</feature>
<feature type="compositionally biased region" description="Polar residues" evidence="1">
    <location>
        <begin position="69"/>
        <end position="80"/>
    </location>
</feature>
<dbReference type="EMBL" id="CAAALY010113509">
    <property type="protein sequence ID" value="VEL30591.1"/>
    <property type="molecule type" value="Genomic_DNA"/>
</dbReference>
<dbReference type="AlphaFoldDB" id="A0A448X863"/>
<gene>
    <name evidence="2" type="ORF">PXEA_LOCUS24031</name>
</gene>
<evidence type="ECO:0000313" key="3">
    <source>
        <dbReference type="Proteomes" id="UP000784294"/>
    </source>
</evidence>
<feature type="compositionally biased region" description="Basic and acidic residues" evidence="1">
    <location>
        <begin position="51"/>
        <end position="61"/>
    </location>
</feature>
<reference evidence="2" key="1">
    <citation type="submission" date="2018-11" db="EMBL/GenBank/DDBJ databases">
        <authorList>
            <consortium name="Pathogen Informatics"/>
        </authorList>
    </citation>
    <scope>NUCLEOTIDE SEQUENCE</scope>
</reference>
<comment type="caution">
    <text evidence="2">The sequence shown here is derived from an EMBL/GenBank/DDBJ whole genome shotgun (WGS) entry which is preliminary data.</text>
</comment>
<protein>
    <submittedName>
        <fullName evidence="2">Uncharacterized protein</fullName>
    </submittedName>
</protein>
<sequence>MDNGQTTGSLRRMFTFNWCRSRSGPLTPELKKVYDNEYEGEEDFEEEGDDKELRTKRESKNKSRRCKKTQTSAGVNSTKTDLGKDKCEADEFSAFQSYRKDGLEQTSKLFLSFSTDSRSFATRTSILLPSDKDMADGIAGLAYASEREVAPMIPSLSETTTEVWAEKSTAEAKSTNGRCDVNQHEDLLYFSE</sequence>
<feature type="region of interest" description="Disordered" evidence="1">
    <location>
        <begin position="39"/>
        <end position="83"/>
    </location>
</feature>
<evidence type="ECO:0000256" key="1">
    <source>
        <dbReference type="SAM" id="MobiDB-lite"/>
    </source>
</evidence>
<name>A0A448X863_9PLAT</name>
<proteinExistence type="predicted"/>
<keyword evidence="3" id="KW-1185">Reference proteome</keyword>
<organism evidence="2 3">
    <name type="scientific">Protopolystoma xenopodis</name>
    <dbReference type="NCBI Taxonomy" id="117903"/>
    <lineage>
        <taxon>Eukaryota</taxon>
        <taxon>Metazoa</taxon>
        <taxon>Spiralia</taxon>
        <taxon>Lophotrochozoa</taxon>
        <taxon>Platyhelminthes</taxon>
        <taxon>Monogenea</taxon>
        <taxon>Polyopisthocotylea</taxon>
        <taxon>Polystomatidea</taxon>
        <taxon>Polystomatidae</taxon>
        <taxon>Protopolystoma</taxon>
    </lineage>
</organism>